<keyword evidence="2" id="KW-1185">Reference proteome</keyword>
<organism evidence="1 2">
    <name type="scientific">Jatrophihabitans telluris</name>
    <dbReference type="NCBI Taxonomy" id="2038343"/>
    <lineage>
        <taxon>Bacteria</taxon>
        <taxon>Bacillati</taxon>
        <taxon>Actinomycetota</taxon>
        <taxon>Actinomycetes</taxon>
        <taxon>Jatrophihabitantales</taxon>
        <taxon>Jatrophihabitantaceae</taxon>
        <taxon>Jatrophihabitans</taxon>
    </lineage>
</organism>
<reference evidence="1" key="2">
    <citation type="submission" date="2022-05" db="EMBL/GenBank/DDBJ databases">
        <authorList>
            <person name="Kim J.-S."/>
            <person name="Lee K."/>
            <person name="Suh M."/>
            <person name="Eom M."/>
            <person name="Kim J.-S."/>
            <person name="Kim D.-S."/>
            <person name="Ko S.-H."/>
            <person name="Shin Y."/>
            <person name="Lee J.-S."/>
        </authorList>
    </citation>
    <scope>NUCLEOTIDE SEQUENCE</scope>
    <source>
        <strain evidence="1">N237</strain>
    </source>
</reference>
<proteinExistence type="predicted"/>
<name>A0ABY4R0J8_9ACTN</name>
<evidence type="ECO:0000313" key="1">
    <source>
        <dbReference type="EMBL" id="UQX88584.1"/>
    </source>
</evidence>
<protein>
    <submittedName>
        <fullName evidence="1">Uncharacterized protein</fullName>
    </submittedName>
</protein>
<dbReference type="RefSeq" id="WP_249772227.1">
    <property type="nucleotide sequence ID" value="NZ_CP097332.1"/>
</dbReference>
<gene>
    <name evidence="1" type="ORF">M6D93_00955</name>
</gene>
<sequence>MSVRTGWALSLHPPPRLGKQKVEDVPAMLLKPPTGTAQLLSRWHAASEQSGWPAHHQWWTAAVDALIDAMAGDAADPVAAAERLGCERATAGIRLRDSLADLDVGMELLKVRLTARARLAGAMSGGWADSVTGWLGRGQPSCVDSLTQLSTREYLATRLDELYSESPERVGVLRDRRVLAVVAVRPSPDSLVTERRMVGVGQVLSSVFSHGETRSRVAPNVAVALAFRDDSLNDLLVGLQLELSWSGLSASPAGARTWLEPLPPGIDQLAEFFDDLAR</sequence>
<dbReference type="EMBL" id="CP097332">
    <property type="protein sequence ID" value="UQX88584.1"/>
    <property type="molecule type" value="Genomic_DNA"/>
</dbReference>
<reference evidence="1" key="1">
    <citation type="journal article" date="2018" name="Int. J. Syst. Evol. Microbiol.">
        <title>Jatrophihabitans telluris sp. nov., isolated from sediment soil of lava forest wetlands and the emended description of the genus Jatrophihabitans.</title>
        <authorList>
            <person name="Lee K.C."/>
            <person name="Suh M.K."/>
            <person name="Eom M.K."/>
            <person name="Kim K.K."/>
            <person name="Kim J.S."/>
            <person name="Kim D.S."/>
            <person name="Ko S.H."/>
            <person name="Shin Y.K."/>
            <person name="Lee J.S."/>
        </authorList>
    </citation>
    <scope>NUCLEOTIDE SEQUENCE</scope>
    <source>
        <strain evidence="1">N237</strain>
    </source>
</reference>
<accession>A0ABY4R0J8</accession>
<evidence type="ECO:0000313" key="2">
    <source>
        <dbReference type="Proteomes" id="UP001056336"/>
    </source>
</evidence>
<dbReference type="Proteomes" id="UP001056336">
    <property type="component" value="Chromosome"/>
</dbReference>